<dbReference type="InterPro" id="IPR002575">
    <property type="entry name" value="Aminoglycoside_PTrfase"/>
</dbReference>
<evidence type="ECO:0000259" key="1">
    <source>
        <dbReference type="Pfam" id="PF01636"/>
    </source>
</evidence>
<dbReference type="InterPro" id="IPR051678">
    <property type="entry name" value="AGP_Transferase"/>
</dbReference>
<dbReference type="GO" id="GO:0016740">
    <property type="term" value="F:transferase activity"/>
    <property type="evidence" value="ECO:0007669"/>
    <property type="project" value="UniProtKB-KW"/>
</dbReference>
<dbReference type="PANTHER" id="PTHR21310">
    <property type="entry name" value="AMINOGLYCOSIDE PHOSPHOTRANSFERASE-RELATED-RELATED"/>
    <property type="match status" value="1"/>
</dbReference>
<accession>C8WUL7</accession>
<dbReference type="KEGG" id="aac:Aaci_2829"/>
<evidence type="ECO:0000313" key="2">
    <source>
        <dbReference type="EMBL" id="ACV59833.1"/>
    </source>
</evidence>
<dbReference type="Proteomes" id="UP000001917">
    <property type="component" value="Chromosome"/>
</dbReference>
<dbReference type="HOGENOM" id="CLU_079826_0_0_9"/>
<dbReference type="Gene3D" id="3.30.200.20">
    <property type="entry name" value="Phosphorylase Kinase, domain 1"/>
    <property type="match status" value="1"/>
</dbReference>
<organism evidence="2 3">
    <name type="scientific">Alicyclobacillus acidocaldarius subsp. acidocaldarius (strain ATCC 27009 / DSM 446 / BCRC 14685 / JCM 5260 / KCTC 1825 / NBRC 15652 / NCIMB 11725 / NRRL B-14509 / 104-IA)</name>
    <name type="common">Bacillus acidocaldarius</name>
    <dbReference type="NCBI Taxonomy" id="521098"/>
    <lineage>
        <taxon>Bacteria</taxon>
        <taxon>Bacillati</taxon>
        <taxon>Bacillota</taxon>
        <taxon>Bacilli</taxon>
        <taxon>Bacillales</taxon>
        <taxon>Alicyclobacillaceae</taxon>
        <taxon>Alicyclobacillus</taxon>
    </lineage>
</organism>
<dbReference type="EMBL" id="CP001727">
    <property type="protein sequence ID" value="ACV59833.1"/>
    <property type="molecule type" value="Genomic_DNA"/>
</dbReference>
<keyword evidence="3" id="KW-1185">Reference proteome</keyword>
<feature type="domain" description="Aminoglycoside phosphotransferase" evidence="1">
    <location>
        <begin position="27"/>
        <end position="262"/>
    </location>
</feature>
<reference evidence="3" key="1">
    <citation type="submission" date="2009-09" db="EMBL/GenBank/DDBJ databases">
        <title>The complete chromosome of Alicyclobacillus acidocaldarius subsp. acidocaldarius DSM 446.</title>
        <authorList>
            <consortium name="US DOE Joint Genome Institute (JGI-PGF)"/>
            <person name="Lucas S."/>
            <person name="Copeland A."/>
            <person name="Lapidus A."/>
            <person name="Glavina del Rio T."/>
            <person name="Dalin E."/>
            <person name="Tice H."/>
            <person name="Bruce D."/>
            <person name="Goodwin L."/>
            <person name="Pitluck S."/>
            <person name="Kyrpides N."/>
            <person name="Mavromatis K."/>
            <person name="Ivanova N."/>
            <person name="Ovchinnikova G."/>
            <person name="Chertkov O."/>
            <person name="Sims D."/>
            <person name="Brettin T."/>
            <person name="Detter J.C."/>
            <person name="Han C."/>
            <person name="Larimer F."/>
            <person name="Land M."/>
            <person name="Hauser L."/>
            <person name="Markowitz V."/>
            <person name="Cheng J.-F."/>
            <person name="Hugenholtz P."/>
            <person name="Woyke T."/>
            <person name="Wu D."/>
            <person name="Pukall R."/>
            <person name="Klenk H.-P."/>
            <person name="Eisen J.A."/>
        </authorList>
    </citation>
    <scope>NUCLEOTIDE SEQUENCE [LARGE SCALE GENOMIC DNA]</scope>
    <source>
        <strain evidence="3">ATCC 27009 / DSM 446 / BCRC 14685 / JCM 5260 / KCTC 1825 / NBRC 15652 / NCIMB 11725 / NRRL B-14509 / 104-IA</strain>
    </source>
</reference>
<dbReference type="Gene3D" id="3.90.1200.10">
    <property type="match status" value="1"/>
</dbReference>
<sequence>MTVGVPDDWLDVVRSHLPGLAVDRLEVHDEGWDHWVVVVNRAWVFRFARRPDVAKRLCVEQRVLNHIGHGVQKAGVRVPSPSPVKDERGWVIGSRYPFISGEPLRAAVLDGLDASTSNRIAEHLGSFLTILHDADVSAFQTQGVPAFQTESFWQQDWREMQDCVLPLLDRDEQRVILARFGDFFDQALSGTLPRALLHGDLTHAHILYDPRVTEAIGIIDFGDVQIGDPAYDFAGLYWDYGPAFVRNVLDHYAACLGAWDVHAFCTRVEYLGLRVGLRELLHAVEHHHTRRMREIRTKLRASLSPR</sequence>
<proteinExistence type="predicted"/>
<dbReference type="SUPFAM" id="SSF56112">
    <property type="entry name" value="Protein kinase-like (PK-like)"/>
    <property type="match status" value="1"/>
</dbReference>
<dbReference type="Pfam" id="PF01636">
    <property type="entry name" value="APH"/>
    <property type="match status" value="1"/>
</dbReference>
<dbReference type="PANTHER" id="PTHR21310:SF42">
    <property type="entry name" value="BIFUNCTIONAL AAC_APH"/>
    <property type="match status" value="1"/>
</dbReference>
<evidence type="ECO:0000313" key="3">
    <source>
        <dbReference type="Proteomes" id="UP000001917"/>
    </source>
</evidence>
<protein>
    <submittedName>
        <fullName evidence="2">Aminoglycoside phosphotransferase</fullName>
    </submittedName>
</protein>
<dbReference type="eggNOG" id="COG3173">
    <property type="taxonomic scope" value="Bacteria"/>
</dbReference>
<dbReference type="InterPro" id="IPR011009">
    <property type="entry name" value="Kinase-like_dom_sf"/>
</dbReference>
<dbReference type="STRING" id="521098.Aaci_2829"/>
<reference evidence="2 3" key="2">
    <citation type="journal article" date="2010" name="Stand. Genomic Sci.">
        <title>Complete genome sequence of Alicyclobacillus acidocaldarius type strain (104-IA).</title>
        <authorList>
            <person name="Mavromatis K."/>
            <person name="Sikorski J."/>
            <person name="Lapidus A."/>
            <person name="Glavina Del Rio T."/>
            <person name="Copeland A."/>
            <person name="Tice H."/>
            <person name="Cheng J.F."/>
            <person name="Lucas S."/>
            <person name="Chen F."/>
            <person name="Nolan M."/>
            <person name="Bruce D."/>
            <person name="Goodwin L."/>
            <person name="Pitluck S."/>
            <person name="Ivanova N."/>
            <person name="Ovchinnikova G."/>
            <person name="Pati A."/>
            <person name="Chen A."/>
            <person name="Palaniappan K."/>
            <person name="Land M."/>
            <person name="Hauser L."/>
            <person name="Chang Y.J."/>
            <person name="Jeffries C.D."/>
            <person name="Chain P."/>
            <person name="Meincke L."/>
            <person name="Sims D."/>
            <person name="Chertkov O."/>
            <person name="Han C."/>
            <person name="Brettin T."/>
            <person name="Detter J.C."/>
            <person name="Wahrenburg C."/>
            <person name="Rohde M."/>
            <person name="Pukall R."/>
            <person name="Goker M."/>
            <person name="Bristow J."/>
            <person name="Eisen J.A."/>
            <person name="Markowitz V."/>
            <person name="Hugenholtz P."/>
            <person name="Klenk H.P."/>
            <person name="Kyrpides N.C."/>
        </authorList>
    </citation>
    <scope>NUCLEOTIDE SEQUENCE [LARGE SCALE GENOMIC DNA]</scope>
    <source>
        <strain evidence="3">ATCC 27009 / DSM 446 / BCRC 14685 / JCM 5260 / KCTC 1825 / NBRC 15652 / NCIMB 11725 / NRRL B-14509 / 104-IA</strain>
    </source>
</reference>
<keyword evidence="2" id="KW-0808">Transferase</keyword>
<dbReference type="AlphaFoldDB" id="C8WUL7"/>
<gene>
    <name evidence="2" type="ordered locus">Aaci_2829</name>
</gene>
<name>C8WUL7_ALIAD</name>